<evidence type="ECO:0000256" key="6">
    <source>
        <dbReference type="ARBA" id="ARBA00023136"/>
    </source>
</evidence>
<dbReference type="SUPFAM" id="SSF56954">
    <property type="entry name" value="Outer membrane efflux proteins (OEP)"/>
    <property type="match status" value="1"/>
</dbReference>
<evidence type="ECO:0008006" key="11">
    <source>
        <dbReference type="Google" id="ProtNLM"/>
    </source>
</evidence>
<protein>
    <recommendedName>
        <fullName evidence="11">Transporter</fullName>
    </recommendedName>
</protein>
<evidence type="ECO:0000313" key="10">
    <source>
        <dbReference type="Proteomes" id="UP000192343"/>
    </source>
</evidence>
<evidence type="ECO:0000256" key="7">
    <source>
        <dbReference type="ARBA" id="ARBA00023237"/>
    </source>
</evidence>
<dbReference type="AlphaFoldDB" id="A0A1Y1RU68"/>
<dbReference type="EMBL" id="MWQY01000024">
    <property type="protein sequence ID" value="ORC31827.1"/>
    <property type="molecule type" value="Genomic_DNA"/>
</dbReference>
<evidence type="ECO:0000256" key="3">
    <source>
        <dbReference type="ARBA" id="ARBA00022448"/>
    </source>
</evidence>
<evidence type="ECO:0000256" key="5">
    <source>
        <dbReference type="ARBA" id="ARBA00022692"/>
    </source>
</evidence>
<keyword evidence="7" id="KW-0998">Cell outer membrane</keyword>
<keyword evidence="5" id="KW-0812">Transmembrane</keyword>
<dbReference type="PANTHER" id="PTHR30026:SF20">
    <property type="entry name" value="OUTER MEMBRANE PROTEIN TOLC"/>
    <property type="match status" value="1"/>
</dbReference>
<dbReference type="GO" id="GO:0015562">
    <property type="term" value="F:efflux transmembrane transporter activity"/>
    <property type="evidence" value="ECO:0007669"/>
    <property type="project" value="InterPro"/>
</dbReference>
<evidence type="ECO:0000256" key="4">
    <source>
        <dbReference type="ARBA" id="ARBA00022452"/>
    </source>
</evidence>
<accession>A0A1Y1RU68</accession>
<keyword evidence="4" id="KW-1134">Transmembrane beta strand</keyword>
<evidence type="ECO:0000313" key="9">
    <source>
        <dbReference type="EMBL" id="ORC31827.1"/>
    </source>
</evidence>
<sequence length="465" mass="51459">MLFFYNRRLVSDNYEKVHKARTKRFMLLLIPYLAALLIAHPGEGFAETIEHNEISLDEALEEVMVKNYRIAAAEVEVRQHEAAVREARSTLLPKLVALGDYTKNEEQTLVSPMHGSPEPANPLEFDRDIYTGVLRLDIPIIDLASLHSVGATRHMLNAGKAQASIVEQNVIAGVIEVFVQMAQLSDSLALMDSHITTLKRRHEELETLSREGRVSPASLAELTASLDSAISDRLEILYQKDVVAYRLGEMLGRSEAVYPRNHGFSVSAIDKDDFDEKTISGPGSLAADAQYAAAQEAKKSTLSAFAPRLSGFASQTFRASAETDIASEWALGLSVSMPLFTGGERAAHLQSAEARLKAARYELDAARTNEQSEAQIAMLRSDNAASRREYLAKAVENQELTVQAAEFRYSEGRSSLSDVLTEEAALLELRLRERSMLYEELLSYVAYYKLAGKLTPSLAGKFIQE</sequence>
<name>A0A1Y1RU68_9SPIO</name>
<dbReference type="Gene3D" id="1.20.1600.10">
    <property type="entry name" value="Outer membrane efflux proteins (OEP)"/>
    <property type="match status" value="1"/>
</dbReference>
<evidence type="ECO:0000256" key="2">
    <source>
        <dbReference type="ARBA" id="ARBA00007613"/>
    </source>
</evidence>
<feature type="coiled-coil region" evidence="8">
    <location>
        <begin position="349"/>
        <end position="389"/>
    </location>
</feature>
<proteinExistence type="inferred from homology"/>
<keyword evidence="3" id="KW-0813">Transport</keyword>
<gene>
    <name evidence="9" type="ORF">B4O97_16910</name>
</gene>
<dbReference type="Proteomes" id="UP000192343">
    <property type="component" value="Unassembled WGS sequence"/>
</dbReference>
<keyword evidence="6" id="KW-0472">Membrane</keyword>
<reference evidence="9 10" key="1">
    <citation type="submission" date="2017-03" db="EMBL/GenBank/DDBJ databases">
        <title>Draft Genome sequence of Marispirochaeta sp. strain JC444.</title>
        <authorList>
            <person name="Shivani Y."/>
            <person name="Subhash Y."/>
            <person name="Sasikala C."/>
            <person name="Ramana C."/>
        </authorList>
    </citation>
    <scope>NUCLEOTIDE SEQUENCE [LARGE SCALE GENOMIC DNA]</scope>
    <source>
        <strain evidence="9 10">JC444</strain>
    </source>
</reference>
<keyword evidence="10" id="KW-1185">Reference proteome</keyword>
<evidence type="ECO:0000256" key="8">
    <source>
        <dbReference type="SAM" id="Coils"/>
    </source>
</evidence>
<evidence type="ECO:0000256" key="1">
    <source>
        <dbReference type="ARBA" id="ARBA00004442"/>
    </source>
</evidence>
<dbReference type="InterPro" id="IPR051906">
    <property type="entry name" value="TolC-like"/>
</dbReference>
<dbReference type="Pfam" id="PF02321">
    <property type="entry name" value="OEP"/>
    <property type="match status" value="2"/>
</dbReference>
<comment type="subcellular location">
    <subcellularLocation>
        <location evidence="1">Cell outer membrane</location>
    </subcellularLocation>
</comment>
<dbReference type="GO" id="GO:0009279">
    <property type="term" value="C:cell outer membrane"/>
    <property type="evidence" value="ECO:0007669"/>
    <property type="project" value="UniProtKB-SubCell"/>
</dbReference>
<dbReference type="InterPro" id="IPR003423">
    <property type="entry name" value="OMP_efflux"/>
</dbReference>
<keyword evidence="8" id="KW-0175">Coiled coil</keyword>
<dbReference type="PANTHER" id="PTHR30026">
    <property type="entry name" value="OUTER MEMBRANE PROTEIN TOLC"/>
    <property type="match status" value="1"/>
</dbReference>
<dbReference type="STRING" id="1963862.B4O97_16910"/>
<comment type="similarity">
    <text evidence="2">Belongs to the outer membrane factor (OMF) (TC 1.B.17) family.</text>
</comment>
<dbReference type="GO" id="GO:0015288">
    <property type="term" value="F:porin activity"/>
    <property type="evidence" value="ECO:0007669"/>
    <property type="project" value="TreeGrafter"/>
</dbReference>
<comment type="caution">
    <text evidence="9">The sequence shown here is derived from an EMBL/GenBank/DDBJ whole genome shotgun (WGS) entry which is preliminary data.</text>
</comment>
<dbReference type="GO" id="GO:1990281">
    <property type="term" value="C:efflux pump complex"/>
    <property type="evidence" value="ECO:0007669"/>
    <property type="project" value="TreeGrafter"/>
</dbReference>
<organism evidence="9 10">
    <name type="scientific">Marispirochaeta aestuarii</name>
    <dbReference type="NCBI Taxonomy" id="1963862"/>
    <lineage>
        <taxon>Bacteria</taxon>
        <taxon>Pseudomonadati</taxon>
        <taxon>Spirochaetota</taxon>
        <taxon>Spirochaetia</taxon>
        <taxon>Spirochaetales</taxon>
        <taxon>Spirochaetaceae</taxon>
        <taxon>Marispirochaeta</taxon>
    </lineage>
</organism>